<gene>
    <name evidence="2" type="ORF">ANCCEY_00879</name>
</gene>
<feature type="region of interest" description="Disordered" evidence="1">
    <location>
        <begin position="65"/>
        <end position="87"/>
    </location>
</feature>
<evidence type="ECO:0000313" key="2">
    <source>
        <dbReference type="EMBL" id="EPB80056.1"/>
    </source>
</evidence>
<dbReference type="EMBL" id="KE124785">
    <property type="protein sequence ID" value="EPB80056.1"/>
    <property type="molecule type" value="Genomic_DNA"/>
</dbReference>
<dbReference type="AlphaFoldDB" id="A0A0D6MB57"/>
<proteinExistence type="predicted"/>
<reference evidence="2 3" key="1">
    <citation type="submission" date="2013-05" db="EMBL/GenBank/DDBJ databases">
        <title>Draft genome of the parasitic nematode Anyclostoma ceylanicum.</title>
        <authorList>
            <person name="Mitreva M."/>
        </authorList>
    </citation>
    <scope>NUCLEOTIDE SEQUENCE [LARGE SCALE GENOMIC DNA]</scope>
</reference>
<evidence type="ECO:0000256" key="1">
    <source>
        <dbReference type="SAM" id="MobiDB-lite"/>
    </source>
</evidence>
<dbReference type="Proteomes" id="UP000054495">
    <property type="component" value="Unassembled WGS sequence"/>
</dbReference>
<feature type="region of interest" description="Disordered" evidence="1">
    <location>
        <begin position="115"/>
        <end position="206"/>
    </location>
</feature>
<accession>A0A0D6MB57</accession>
<feature type="compositionally biased region" description="Basic residues" evidence="1">
    <location>
        <begin position="143"/>
        <end position="165"/>
    </location>
</feature>
<keyword evidence="3" id="KW-1185">Reference proteome</keyword>
<name>A0A0D6MB57_9BILA</name>
<protein>
    <submittedName>
        <fullName evidence="2">Uncharacterized protein</fullName>
    </submittedName>
</protein>
<feature type="compositionally biased region" description="Basic and acidic residues" evidence="1">
    <location>
        <begin position="115"/>
        <end position="142"/>
    </location>
</feature>
<feature type="compositionally biased region" description="Basic residues" evidence="1">
    <location>
        <begin position="77"/>
        <end position="87"/>
    </location>
</feature>
<evidence type="ECO:0000313" key="3">
    <source>
        <dbReference type="Proteomes" id="UP000054495"/>
    </source>
</evidence>
<sequence>MRSSLGRRRQHFGSTATDNDTRECAYLAHGQVISRSVMCAENMAEHSFIGGGKRSIEKAARLQRKRLRSQKREKLRRERKSRHTLLKKTLRDAKAIQKAAAAAGSVVVVDKQLKKQWKAEQEADTRRREEKARKRVEHEARKEARRVKREKKRGRKRRDPNKAAKKGQGPTTTTTSEDTDRTGRPKTGKPSIAQDRPWWPVLDART</sequence>
<organism evidence="2 3">
    <name type="scientific">Ancylostoma ceylanicum</name>
    <dbReference type="NCBI Taxonomy" id="53326"/>
    <lineage>
        <taxon>Eukaryota</taxon>
        <taxon>Metazoa</taxon>
        <taxon>Ecdysozoa</taxon>
        <taxon>Nematoda</taxon>
        <taxon>Chromadorea</taxon>
        <taxon>Rhabditida</taxon>
        <taxon>Rhabditina</taxon>
        <taxon>Rhabditomorpha</taxon>
        <taxon>Strongyloidea</taxon>
        <taxon>Ancylostomatidae</taxon>
        <taxon>Ancylostomatinae</taxon>
        <taxon>Ancylostoma</taxon>
    </lineage>
</organism>